<sequence>MLCKDHLRYTISHECIWSRRLVKWETVSVRTFVSCTHVTDYVVRHKHSYYKVQGEPARSPSRSFSIYSSLTIPMFALSAEMSGVANDQKPARRPSLRASRRKSARERKLRARTARTLHLSENSDLTAIETN</sequence>
<protein>
    <submittedName>
        <fullName evidence="3">Uncharacterized protein</fullName>
    </submittedName>
</protein>
<dbReference type="EMBL" id="CADEBD010000337">
    <property type="protein sequence ID" value="CAB3248004.1"/>
    <property type="molecule type" value="Genomic_DNA"/>
</dbReference>
<dbReference type="Proteomes" id="UP000494106">
    <property type="component" value="Unassembled WGS sequence"/>
</dbReference>
<dbReference type="Proteomes" id="UP000494256">
    <property type="component" value="Unassembled WGS sequence"/>
</dbReference>
<name>A0A8S1AP03_ARCPL</name>
<dbReference type="OrthoDB" id="10374976at2759"/>
<evidence type="ECO:0000313" key="5">
    <source>
        <dbReference type="Proteomes" id="UP000494256"/>
    </source>
</evidence>
<accession>A0A8S1AP03</accession>
<feature type="region of interest" description="Disordered" evidence="1">
    <location>
        <begin position="83"/>
        <end position="112"/>
    </location>
</feature>
<dbReference type="EMBL" id="CADEBC010000135">
    <property type="protein sequence ID" value="CAB3223209.1"/>
    <property type="molecule type" value="Genomic_DNA"/>
</dbReference>
<gene>
    <name evidence="3" type="ORF">APLA_LOCUS12285</name>
    <name evidence="2" type="ORF">APLA_LOCUS1506</name>
</gene>
<evidence type="ECO:0000313" key="2">
    <source>
        <dbReference type="EMBL" id="CAB3223209.1"/>
    </source>
</evidence>
<comment type="caution">
    <text evidence="3">The sequence shown here is derived from an EMBL/GenBank/DDBJ whole genome shotgun (WGS) entry which is preliminary data.</text>
</comment>
<keyword evidence="4" id="KW-1185">Reference proteome</keyword>
<feature type="compositionally biased region" description="Basic residues" evidence="1">
    <location>
        <begin position="91"/>
        <end position="112"/>
    </location>
</feature>
<organism evidence="3 5">
    <name type="scientific">Arctia plantaginis</name>
    <name type="common">Wood tiger moth</name>
    <name type="synonym">Phalaena plantaginis</name>
    <dbReference type="NCBI Taxonomy" id="874455"/>
    <lineage>
        <taxon>Eukaryota</taxon>
        <taxon>Metazoa</taxon>
        <taxon>Ecdysozoa</taxon>
        <taxon>Arthropoda</taxon>
        <taxon>Hexapoda</taxon>
        <taxon>Insecta</taxon>
        <taxon>Pterygota</taxon>
        <taxon>Neoptera</taxon>
        <taxon>Endopterygota</taxon>
        <taxon>Lepidoptera</taxon>
        <taxon>Glossata</taxon>
        <taxon>Ditrysia</taxon>
        <taxon>Noctuoidea</taxon>
        <taxon>Erebidae</taxon>
        <taxon>Arctiinae</taxon>
        <taxon>Arctia</taxon>
    </lineage>
</organism>
<evidence type="ECO:0000313" key="3">
    <source>
        <dbReference type="EMBL" id="CAB3248004.1"/>
    </source>
</evidence>
<reference evidence="4 5" key="1">
    <citation type="submission" date="2020-04" db="EMBL/GenBank/DDBJ databases">
        <authorList>
            <person name="Wallbank WR R."/>
            <person name="Pardo Diaz C."/>
            <person name="Kozak K."/>
            <person name="Martin S."/>
            <person name="Jiggins C."/>
            <person name="Moest M."/>
            <person name="Warren A I."/>
            <person name="Byers J.R.P. K."/>
            <person name="Montejo-Kovacevich G."/>
            <person name="Yen C E."/>
        </authorList>
    </citation>
    <scope>NUCLEOTIDE SEQUENCE [LARGE SCALE GENOMIC DNA]</scope>
</reference>
<proteinExistence type="predicted"/>
<dbReference type="AlphaFoldDB" id="A0A8S1AP03"/>
<evidence type="ECO:0000256" key="1">
    <source>
        <dbReference type="SAM" id="MobiDB-lite"/>
    </source>
</evidence>
<evidence type="ECO:0000313" key="4">
    <source>
        <dbReference type="Proteomes" id="UP000494106"/>
    </source>
</evidence>